<gene>
    <name evidence="2" type="ORF">AELLOGFF_00468</name>
</gene>
<keyword evidence="3" id="KW-1185">Reference proteome</keyword>
<name>A0A5S9N1A2_MYCVN</name>
<dbReference type="OrthoDB" id="4609397at2"/>
<dbReference type="AlphaFoldDB" id="A0A5S9N1A2"/>
<feature type="region of interest" description="Disordered" evidence="1">
    <location>
        <begin position="13"/>
        <end position="33"/>
    </location>
</feature>
<dbReference type="EMBL" id="CACSIP010000001">
    <property type="protein sequence ID" value="CAA0082544.1"/>
    <property type="molecule type" value="Genomic_DNA"/>
</dbReference>
<reference evidence="2 3" key="1">
    <citation type="submission" date="2019-11" db="EMBL/GenBank/DDBJ databases">
        <authorList>
            <person name="Holert J."/>
        </authorList>
    </citation>
    <scope>NUCLEOTIDE SEQUENCE [LARGE SCALE GENOMIC DNA]</scope>
    <source>
        <strain evidence="2">BC8_1</strain>
    </source>
</reference>
<dbReference type="Proteomes" id="UP000430146">
    <property type="component" value="Unassembled WGS sequence"/>
</dbReference>
<organism evidence="2 3">
    <name type="scientific">Mycolicibacterium vanbaalenii</name>
    <name type="common">Mycobacterium vanbaalenii</name>
    <dbReference type="NCBI Taxonomy" id="110539"/>
    <lineage>
        <taxon>Bacteria</taxon>
        <taxon>Bacillati</taxon>
        <taxon>Actinomycetota</taxon>
        <taxon>Actinomycetes</taxon>
        <taxon>Mycobacteriales</taxon>
        <taxon>Mycobacteriaceae</taxon>
        <taxon>Mycolicibacterium</taxon>
    </lineage>
</organism>
<protein>
    <submittedName>
        <fullName evidence="2">Uncharacterized protein</fullName>
    </submittedName>
</protein>
<sequence>MIALAAITGCVTDGRPVRGEPPPATSNNSGQSATELGLPEQFLLDIPLRRKPVPGWTHNAVDLGMRSGAGIRYSPIGNDENRGIFLANSAREWWVFGVDVADGSRLFEPVWLGPHDDAEAIMASACFLNGPTMAVCLRDDADAQRRNHAWVIDTRTGRLVYDGATDLTWKRDVGDPYVEQVGQYLVATVNGVGVYGVGQQAELTWHVPGTGSMTFPLDDELDVAAPVVAVQSRLREPDVVFSLADGTVVTPQLAPGESVQRAVAYPGGFAAELRSGSSATVGIAFFDNNGRARSRVVGAVQLRSGSDILPMVQTDTDDRVLTIAGKPLLELSKSVLYPRTRLAGTTLLISTDEEHRTWRQFELGTGHEGAVCDREELGYGYIGSGEDVVVTSGSRSPAEGVDLATCETLWALPGSTRTSTTEVWRVHTTLVHRVGDRLSALVAPG</sequence>
<accession>A0A5S9N1A2</accession>
<dbReference type="RefSeq" id="WP_159228734.1">
    <property type="nucleotide sequence ID" value="NZ_CACSIP010000001.1"/>
</dbReference>
<evidence type="ECO:0000313" key="2">
    <source>
        <dbReference type="EMBL" id="CAA0082544.1"/>
    </source>
</evidence>
<evidence type="ECO:0000256" key="1">
    <source>
        <dbReference type="SAM" id="MobiDB-lite"/>
    </source>
</evidence>
<evidence type="ECO:0000313" key="3">
    <source>
        <dbReference type="Proteomes" id="UP000430146"/>
    </source>
</evidence>
<proteinExistence type="predicted"/>